<evidence type="ECO:0000313" key="3">
    <source>
        <dbReference type="Proteomes" id="UP000699042"/>
    </source>
</evidence>
<reference evidence="2" key="1">
    <citation type="submission" date="2021-05" db="EMBL/GenBank/DDBJ databases">
        <title>Comparative genomics of three Colletotrichum scovillei strains and genetic complementation revealed genes involved fungal growth and virulence on chili pepper.</title>
        <authorList>
            <person name="Hsieh D.-K."/>
            <person name="Chuang S.-C."/>
            <person name="Chen C.-Y."/>
            <person name="Chao Y.-T."/>
            <person name="Lu M.-Y.J."/>
            <person name="Lee M.-H."/>
            <person name="Shih M.-C."/>
        </authorList>
    </citation>
    <scope>NUCLEOTIDE SEQUENCE</scope>
    <source>
        <strain evidence="2">Coll-153</strain>
    </source>
</reference>
<feature type="region of interest" description="Disordered" evidence="1">
    <location>
        <begin position="1"/>
        <end position="22"/>
    </location>
</feature>
<evidence type="ECO:0000313" key="2">
    <source>
        <dbReference type="EMBL" id="KAG7043319.1"/>
    </source>
</evidence>
<keyword evidence="3" id="KW-1185">Reference proteome</keyword>
<proteinExistence type="predicted"/>
<protein>
    <submittedName>
        <fullName evidence="2">Uncharacterized protein</fullName>
    </submittedName>
</protein>
<comment type="caution">
    <text evidence="2">The sequence shown here is derived from an EMBL/GenBank/DDBJ whole genome shotgun (WGS) entry which is preliminary data.</text>
</comment>
<gene>
    <name evidence="2" type="ORF">JMJ77_003025</name>
</gene>
<name>A0A9P7QV83_9PEZI</name>
<dbReference type="Proteomes" id="UP000699042">
    <property type="component" value="Unassembled WGS sequence"/>
</dbReference>
<dbReference type="EMBL" id="JAESDN010000012">
    <property type="protein sequence ID" value="KAG7043319.1"/>
    <property type="molecule type" value="Genomic_DNA"/>
</dbReference>
<accession>A0A9P7QV83</accession>
<sequence>MECQPRPRNGAEHSPQISSQAVRQTLLSGSRYERDWDLLSQGSGSTGFPKRRVYTLIIDDRGSISRTTQKSLDPTSCTRDLGETALSHSFCGVY</sequence>
<evidence type="ECO:0000256" key="1">
    <source>
        <dbReference type="SAM" id="MobiDB-lite"/>
    </source>
</evidence>
<dbReference type="AlphaFoldDB" id="A0A9P7QV83"/>
<organism evidence="2 3">
    <name type="scientific">Colletotrichum scovillei</name>
    <dbReference type="NCBI Taxonomy" id="1209932"/>
    <lineage>
        <taxon>Eukaryota</taxon>
        <taxon>Fungi</taxon>
        <taxon>Dikarya</taxon>
        <taxon>Ascomycota</taxon>
        <taxon>Pezizomycotina</taxon>
        <taxon>Sordariomycetes</taxon>
        <taxon>Hypocreomycetidae</taxon>
        <taxon>Glomerellales</taxon>
        <taxon>Glomerellaceae</taxon>
        <taxon>Colletotrichum</taxon>
        <taxon>Colletotrichum acutatum species complex</taxon>
    </lineage>
</organism>